<keyword evidence="4 5" id="KW-0067">ATP-binding</keyword>
<reference evidence="9 10" key="1">
    <citation type="submission" date="2020-08" db="EMBL/GenBank/DDBJ databases">
        <title>Sequencing the genomes of 1000 actinobacteria strains.</title>
        <authorList>
            <person name="Klenk H.-P."/>
        </authorList>
    </citation>
    <scope>NUCLEOTIDE SEQUENCE [LARGE SCALE GENOMIC DNA]</scope>
    <source>
        <strain evidence="9 10">DSM 41654</strain>
    </source>
</reference>
<feature type="domain" description="Protein kinase" evidence="8">
    <location>
        <begin position="284"/>
        <end position="542"/>
    </location>
</feature>
<name>A0A7W7VUA8_KITKI</name>
<dbReference type="SMART" id="SM00220">
    <property type="entry name" value="S_TKc"/>
    <property type="match status" value="1"/>
</dbReference>
<feature type="binding site" evidence="5">
    <location>
        <position position="313"/>
    </location>
    <ligand>
        <name>ATP</name>
        <dbReference type="ChEBI" id="CHEBI:30616"/>
    </ligand>
</feature>
<dbReference type="InterPro" id="IPR011009">
    <property type="entry name" value="Kinase-like_dom_sf"/>
</dbReference>
<dbReference type="Gene3D" id="1.10.510.10">
    <property type="entry name" value="Transferase(Phosphotransferase) domain 1"/>
    <property type="match status" value="1"/>
</dbReference>
<accession>A0A7W7VUA8</accession>
<dbReference type="Pfam" id="PF00069">
    <property type="entry name" value="Pkinase"/>
    <property type="match status" value="1"/>
</dbReference>
<dbReference type="RefSeq" id="WP_184934786.1">
    <property type="nucleotide sequence ID" value="NZ_JACHJV010000001.1"/>
</dbReference>
<dbReference type="AlphaFoldDB" id="A0A7W7VUA8"/>
<feature type="transmembrane region" description="Helical" evidence="7">
    <location>
        <begin position="163"/>
        <end position="191"/>
    </location>
</feature>
<evidence type="ECO:0000259" key="8">
    <source>
        <dbReference type="PROSITE" id="PS50011"/>
    </source>
</evidence>
<gene>
    <name evidence="9" type="ORF">FHR34_001641</name>
</gene>
<evidence type="ECO:0000256" key="4">
    <source>
        <dbReference type="ARBA" id="ARBA00022840"/>
    </source>
</evidence>
<evidence type="ECO:0000313" key="10">
    <source>
        <dbReference type="Proteomes" id="UP000540506"/>
    </source>
</evidence>
<evidence type="ECO:0000256" key="3">
    <source>
        <dbReference type="ARBA" id="ARBA00022777"/>
    </source>
</evidence>
<keyword evidence="3 9" id="KW-0418">Kinase</keyword>
<dbReference type="PROSITE" id="PS00108">
    <property type="entry name" value="PROTEIN_KINASE_ST"/>
    <property type="match status" value="1"/>
</dbReference>
<keyword evidence="1" id="KW-0808">Transferase</keyword>
<dbReference type="SUPFAM" id="SSF56112">
    <property type="entry name" value="Protein kinase-like (PK-like)"/>
    <property type="match status" value="1"/>
</dbReference>
<evidence type="ECO:0000313" key="9">
    <source>
        <dbReference type="EMBL" id="MBB4922648.1"/>
    </source>
</evidence>
<dbReference type="PANTHER" id="PTHR43289">
    <property type="entry name" value="MITOGEN-ACTIVATED PROTEIN KINASE KINASE KINASE 20-RELATED"/>
    <property type="match status" value="1"/>
</dbReference>
<feature type="transmembrane region" description="Helical" evidence="7">
    <location>
        <begin position="117"/>
        <end position="136"/>
    </location>
</feature>
<feature type="region of interest" description="Disordered" evidence="6">
    <location>
        <begin position="225"/>
        <end position="258"/>
    </location>
</feature>
<proteinExistence type="predicted"/>
<keyword evidence="7" id="KW-0812">Transmembrane</keyword>
<feature type="compositionally biased region" description="Pro residues" evidence="6">
    <location>
        <begin position="232"/>
        <end position="253"/>
    </location>
</feature>
<keyword evidence="2 5" id="KW-0547">Nucleotide-binding</keyword>
<dbReference type="InterPro" id="IPR000719">
    <property type="entry name" value="Prot_kinase_dom"/>
</dbReference>
<evidence type="ECO:0000256" key="6">
    <source>
        <dbReference type="SAM" id="MobiDB-lite"/>
    </source>
</evidence>
<dbReference type="InterPro" id="IPR017441">
    <property type="entry name" value="Protein_kinase_ATP_BS"/>
</dbReference>
<dbReference type="CDD" id="cd14014">
    <property type="entry name" value="STKc_PknB_like"/>
    <property type="match status" value="1"/>
</dbReference>
<protein>
    <submittedName>
        <fullName evidence="9">Putative Ser/Thr protein kinase</fullName>
    </submittedName>
</protein>
<organism evidence="9 10">
    <name type="scientific">Kitasatospora kifunensis</name>
    <name type="common">Streptomyces kifunensis</name>
    <dbReference type="NCBI Taxonomy" id="58351"/>
    <lineage>
        <taxon>Bacteria</taxon>
        <taxon>Bacillati</taxon>
        <taxon>Actinomycetota</taxon>
        <taxon>Actinomycetes</taxon>
        <taxon>Kitasatosporales</taxon>
        <taxon>Streptomycetaceae</taxon>
        <taxon>Kitasatospora</taxon>
    </lineage>
</organism>
<evidence type="ECO:0000256" key="7">
    <source>
        <dbReference type="SAM" id="Phobius"/>
    </source>
</evidence>
<dbReference type="PANTHER" id="PTHR43289:SF34">
    <property type="entry name" value="SERINE_THREONINE-PROTEIN KINASE YBDM-RELATED"/>
    <property type="match status" value="1"/>
</dbReference>
<dbReference type="GO" id="GO:0004674">
    <property type="term" value="F:protein serine/threonine kinase activity"/>
    <property type="evidence" value="ECO:0007669"/>
    <property type="project" value="TreeGrafter"/>
</dbReference>
<keyword evidence="10" id="KW-1185">Reference proteome</keyword>
<evidence type="ECO:0000256" key="1">
    <source>
        <dbReference type="ARBA" id="ARBA00022679"/>
    </source>
</evidence>
<dbReference type="InterPro" id="IPR008271">
    <property type="entry name" value="Ser/Thr_kinase_AS"/>
</dbReference>
<keyword evidence="7" id="KW-0472">Membrane</keyword>
<dbReference type="GO" id="GO:0005524">
    <property type="term" value="F:ATP binding"/>
    <property type="evidence" value="ECO:0007669"/>
    <property type="project" value="UniProtKB-UniRule"/>
</dbReference>
<dbReference type="Gene3D" id="3.30.200.20">
    <property type="entry name" value="Phosphorylase Kinase, domain 1"/>
    <property type="match status" value="1"/>
</dbReference>
<dbReference type="EMBL" id="JACHJV010000001">
    <property type="protein sequence ID" value="MBB4922648.1"/>
    <property type="molecule type" value="Genomic_DNA"/>
</dbReference>
<dbReference type="PROSITE" id="PS00107">
    <property type="entry name" value="PROTEIN_KINASE_ATP"/>
    <property type="match status" value="1"/>
</dbReference>
<dbReference type="Proteomes" id="UP000540506">
    <property type="component" value="Unassembled WGS sequence"/>
</dbReference>
<sequence>MTDYLWTNLRWAALAVLGPVLVLRLLSLPLLLRVQQGVRQRALAARGEGAASAWTWAVACGELVLELGGAVGLELFMHATRDNLRGFGLLLASIGAGGDTSWLSMELHIRRAEGQTYFLYAAIPVLVVWLLLWFLTQRRLLTAGMPAGTWSSPSVRGRLAGLFLLRLLLGVFLPAGILLAGLLIQVVALVASLRFRSADSAATAAPLPPAQPGAFGPSGSFGPPLSYAPSAQPAPPVPSFPPSTPAPAQPAPYLPTQADRGAGAVPQVKYQQLHPNEPRTIGGYQLLGRIGSGGMGTVYLARREGAATQVALKTINPELLDHDELLRRFEREAQVLAMVSGAYTARVLDSGLDAGRPYLAMELLDGRPLDVHLREQGPIRSPEALRALALALAVALSGVHRLGLVHRDLKPANIMLTSAGPRLLDFGIAAIVDGTRLTRTGGGPGTLTYMAPEQFGDEAVGTAADVWAWACCVVCAAHGSSPFAATNTGAVIRRIVDTGPEPAALMAVQALDPALAAAITRALSIDPAGRPADGTALVELLTARQGPDHAPADEGTLREQITQGWRALTL</sequence>
<feature type="transmembrane region" description="Helical" evidence="7">
    <location>
        <begin position="12"/>
        <end position="32"/>
    </location>
</feature>
<keyword evidence="7" id="KW-1133">Transmembrane helix</keyword>
<comment type="caution">
    <text evidence="9">The sequence shown here is derived from an EMBL/GenBank/DDBJ whole genome shotgun (WGS) entry which is preliminary data.</text>
</comment>
<evidence type="ECO:0000256" key="5">
    <source>
        <dbReference type="PROSITE-ProRule" id="PRU10141"/>
    </source>
</evidence>
<evidence type="ECO:0000256" key="2">
    <source>
        <dbReference type="ARBA" id="ARBA00022741"/>
    </source>
</evidence>
<dbReference type="PROSITE" id="PS50011">
    <property type="entry name" value="PROTEIN_KINASE_DOM"/>
    <property type="match status" value="1"/>
</dbReference>
<feature type="transmembrane region" description="Helical" evidence="7">
    <location>
        <begin position="85"/>
        <end position="105"/>
    </location>
</feature>